<proteinExistence type="predicted"/>
<accession>A0AAN9HVZ5</accession>
<organism evidence="2 3">
    <name type="scientific">Crotalaria pallida</name>
    <name type="common">Smooth rattlebox</name>
    <name type="synonym">Crotalaria striata</name>
    <dbReference type="NCBI Taxonomy" id="3830"/>
    <lineage>
        <taxon>Eukaryota</taxon>
        <taxon>Viridiplantae</taxon>
        <taxon>Streptophyta</taxon>
        <taxon>Embryophyta</taxon>
        <taxon>Tracheophyta</taxon>
        <taxon>Spermatophyta</taxon>
        <taxon>Magnoliopsida</taxon>
        <taxon>eudicotyledons</taxon>
        <taxon>Gunneridae</taxon>
        <taxon>Pentapetalae</taxon>
        <taxon>rosids</taxon>
        <taxon>fabids</taxon>
        <taxon>Fabales</taxon>
        <taxon>Fabaceae</taxon>
        <taxon>Papilionoideae</taxon>
        <taxon>50 kb inversion clade</taxon>
        <taxon>genistoids sensu lato</taxon>
        <taxon>core genistoids</taxon>
        <taxon>Crotalarieae</taxon>
        <taxon>Crotalaria</taxon>
    </lineage>
</organism>
<protein>
    <submittedName>
        <fullName evidence="2">Uncharacterized protein</fullName>
    </submittedName>
</protein>
<keyword evidence="3" id="KW-1185">Reference proteome</keyword>
<sequence length="124" mass="13831">MRNKLEDRELCYSDDIATEICGDSSLLEDEELDDIGTSILSNPKFSNHTDLSPPTTFSTSRHCSPHHLKPLVTAVVFSPLINLSTQDPARSRHTKQPQPLSTTLHLQTYTTYLVVPAVRIEARG</sequence>
<gene>
    <name evidence="2" type="ORF">RIF29_29521</name>
</gene>
<name>A0AAN9HVZ5_CROPI</name>
<dbReference type="AlphaFoldDB" id="A0AAN9HVZ5"/>
<evidence type="ECO:0000256" key="1">
    <source>
        <dbReference type="SAM" id="MobiDB-lite"/>
    </source>
</evidence>
<comment type="caution">
    <text evidence="2">The sequence shown here is derived from an EMBL/GenBank/DDBJ whole genome shotgun (WGS) entry which is preliminary data.</text>
</comment>
<reference evidence="2 3" key="1">
    <citation type="submission" date="2024-01" db="EMBL/GenBank/DDBJ databases">
        <title>The genomes of 5 underutilized Papilionoideae crops provide insights into root nodulation and disease resistanc.</title>
        <authorList>
            <person name="Yuan L."/>
        </authorList>
    </citation>
    <scope>NUCLEOTIDE SEQUENCE [LARGE SCALE GENOMIC DNA]</scope>
    <source>
        <strain evidence="2">ZHUSHIDOU_FW_LH</strain>
        <tissue evidence="2">Leaf</tissue>
    </source>
</reference>
<feature type="region of interest" description="Disordered" evidence="1">
    <location>
        <begin position="43"/>
        <end position="62"/>
    </location>
</feature>
<dbReference type="EMBL" id="JAYWIO010000006">
    <property type="protein sequence ID" value="KAK7256087.1"/>
    <property type="molecule type" value="Genomic_DNA"/>
</dbReference>
<evidence type="ECO:0000313" key="2">
    <source>
        <dbReference type="EMBL" id="KAK7256087.1"/>
    </source>
</evidence>
<dbReference type="Proteomes" id="UP001372338">
    <property type="component" value="Unassembled WGS sequence"/>
</dbReference>
<evidence type="ECO:0000313" key="3">
    <source>
        <dbReference type="Proteomes" id="UP001372338"/>
    </source>
</evidence>